<dbReference type="CDD" id="cd06143">
    <property type="entry name" value="PAN2_exo"/>
    <property type="match status" value="1"/>
</dbReference>
<protein>
    <recommendedName>
        <fullName evidence="9">PAN2-PAN3 deadenylation complex catalytic subunit PAN2</fullName>
        <ecNumber evidence="9">3.1.13.4</ecNumber>
    </recommendedName>
    <alternativeName>
        <fullName evidence="9">PAB1P-dependent poly(A)-specific ribonuclease</fullName>
    </alternativeName>
    <alternativeName>
        <fullName evidence="9">Poly(A)-nuclease deadenylation complex subunit 2</fullName>
        <shortName evidence="9">PAN deadenylation complex subunit 2</shortName>
    </alternativeName>
</protein>
<dbReference type="GO" id="GO:0031251">
    <property type="term" value="C:PAN complex"/>
    <property type="evidence" value="ECO:0007669"/>
    <property type="project" value="UniProtKB-UniRule"/>
</dbReference>
<evidence type="ECO:0000256" key="3">
    <source>
        <dbReference type="ARBA" id="ARBA00022574"/>
    </source>
</evidence>
<sequence length="1084" mass="122897">MANTHGLLPRLQGQVTSFLNIGDASPRYTSFPAHHGVPASQLLIHDSGVISLSSKNVRFTSRCGIQRWNKLMSDARCMSFTNTSSQLHVVGSPTTLSVVNMYRGTIVNEISLDEPIVAMKQGKFMAHATESGRVQFLDPRTMEIEHTILAHAGGILSMDIIGNTMATCGYSIRNGALLPDRLIKLYDIRTMRALSPIPFSVGPEHVRFHPKQPSRLLILSKTGAVQICDITSPNYTGVTFIRADMPGMISSMDISSNSDAFAVGDTTNSCAVFSTHETIRYNPYSRQSEYRSMFVDKSTVEIGDDTPLSAVGMPRYTSELLSAWPNSLLINVGRPQPRIPPEVLKNVKMSDFVGYVQDMPLKRNQNLIMSIRASTPTCASPGLSGPKFRSQQQRDRLHRKFKTEGHSAKSSLKSPETNDPSLQESEISEYHWHKIEIKYSKFGVEDFDFEYYNHTVYGGLETHIQNSYCNPLLQILFFNRPLCELVKSHIRTACMKDLCLACELGFLFRMLEDSKGANCQASNFLRAFGATPEACALGLVDAEVSHTDPQSVLTLQYDKLIQTTMRFLLEQLHQELGAKSTKHSQAIDYPPDEYIKTIYGIPLWTLIKCHGNHDHNRDSVPFVIDLHYDHKNLPANFLELLHASINKESSTRAWCDKCQKYQNIKQSRKLTKLPNFLNLNANITNDLESELWRRDTQDGSSCFLLKSFVLRRDADGYLIVDQSGVDVDVDLNSSDVAIYDLKTVVSAIQFENEPTHLVACINVSDDYDAPKWYLFNDFLVQEIFNGEECRFEDWKMPAIIQYIRRTHPDKNEFFLSPVEPDFSILIKHQNINKQKDVCFNYELLTELEIPCISEYICAIDAEFVVMTEAEMEIKSDGSKSIIRPAESGLARVSVIRGIEPRMGVPFIDDYIFISQPVVNYLTEFSGIIASDLDVRTSKLPIVSLKIAYKKLRLLVDIGCIFVGHGLKKDCRTINILIPPHQIIDTVDIYYLKQYSRKLSLRFLVWFFFKEDIHSSSHDSVEDARGALRIYQKYLEAKEQARFDTLLEEIYQEGRKFNFRPPNALTGIANTTQYDMHARTQSSDL</sequence>
<dbReference type="InterPro" id="IPR028881">
    <property type="entry name" value="PAN2_UCH_dom"/>
</dbReference>
<evidence type="ECO:0000256" key="1">
    <source>
        <dbReference type="ARBA" id="ARBA00004496"/>
    </source>
</evidence>
<dbReference type="PANTHER" id="PTHR15728">
    <property type="entry name" value="DEADENYLATION COMPLEX CATALYTIC SUBUNIT PAN2"/>
    <property type="match status" value="1"/>
</dbReference>
<keyword evidence="3" id="KW-0853">WD repeat</keyword>
<dbReference type="InterPro" id="IPR036322">
    <property type="entry name" value="WD40_repeat_dom_sf"/>
</dbReference>
<dbReference type="InterPro" id="IPR028889">
    <property type="entry name" value="USP"/>
</dbReference>
<name>A0A177WL75_BATDL</name>
<comment type="similarity">
    <text evidence="9">Belongs to the peptidase C19 family. PAN2 subfamily.</text>
</comment>
<dbReference type="PROSITE" id="PS50235">
    <property type="entry name" value="USP_3"/>
    <property type="match status" value="1"/>
</dbReference>
<dbReference type="Gene3D" id="3.90.70.10">
    <property type="entry name" value="Cysteine proteinases"/>
    <property type="match status" value="1"/>
</dbReference>
<dbReference type="STRING" id="403673.A0A177WL75"/>
<feature type="binding site" evidence="9">
    <location>
        <position position="862"/>
    </location>
    <ligand>
        <name>a divalent metal cation</name>
        <dbReference type="ChEBI" id="CHEBI:60240"/>
        <note>catalytic</note>
    </ligand>
</feature>
<feature type="binding site" evidence="9">
    <location>
        <position position="860"/>
    </location>
    <ligand>
        <name>a divalent metal cation</name>
        <dbReference type="ChEBI" id="CHEBI:60240"/>
        <note>catalytic</note>
    </ligand>
</feature>
<dbReference type="FunFam" id="3.30.420.10:FF:000028">
    <property type="entry name" value="PAN2-PAN3 deadenylation complex catalytic subunit PAN2"/>
    <property type="match status" value="1"/>
</dbReference>
<dbReference type="InterPro" id="IPR038765">
    <property type="entry name" value="Papain-like_cys_pep_sf"/>
</dbReference>
<dbReference type="OrthoDB" id="16516at2759"/>
<dbReference type="GO" id="GO:0004535">
    <property type="term" value="F:poly(A)-specific ribonuclease activity"/>
    <property type="evidence" value="ECO:0007669"/>
    <property type="project" value="UniProtKB-UniRule"/>
</dbReference>
<keyword evidence="4 9" id="KW-0507">mRNA processing</keyword>
<evidence type="ECO:0000256" key="8">
    <source>
        <dbReference type="ARBA" id="ARBA00022839"/>
    </source>
</evidence>
<keyword evidence="5 9" id="KW-0540">Nuclease</keyword>
<reference evidence="12 13" key="2">
    <citation type="submission" date="2016-05" db="EMBL/GenBank/DDBJ databases">
        <title>Lineage-specific infection strategies underlie the spectrum of fungal disease in amphibians.</title>
        <authorList>
            <person name="Cuomo C.A."/>
            <person name="Farrer R.A."/>
            <person name="James T."/>
            <person name="Longcore J."/>
            <person name="Birren B."/>
        </authorList>
    </citation>
    <scope>NUCLEOTIDE SEQUENCE [LARGE SCALE GENOMIC DNA]</scope>
    <source>
        <strain evidence="12 13">JEL423</strain>
    </source>
</reference>
<dbReference type="EMBL" id="DS022305">
    <property type="protein sequence ID" value="OAJ40843.1"/>
    <property type="molecule type" value="Genomic_DNA"/>
</dbReference>
<dbReference type="InterPro" id="IPR048841">
    <property type="entry name" value="PAN2_N"/>
</dbReference>
<comment type="subcellular location">
    <subcellularLocation>
        <location evidence="1 9">Cytoplasm</location>
    </subcellularLocation>
</comment>
<dbReference type="GO" id="GO:0003676">
    <property type="term" value="F:nucleic acid binding"/>
    <property type="evidence" value="ECO:0007669"/>
    <property type="project" value="InterPro"/>
</dbReference>
<organism evidence="12 13">
    <name type="scientific">Batrachochytrium dendrobatidis (strain JEL423)</name>
    <dbReference type="NCBI Taxonomy" id="403673"/>
    <lineage>
        <taxon>Eukaryota</taxon>
        <taxon>Fungi</taxon>
        <taxon>Fungi incertae sedis</taxon>
        <taxon>Chytridiomycota</taxon>
        <taxon>Chytridiomycota incertae sedis</taxon>
        <taxon>Chytridiomycetes</taxon>
        <taxon>Rhizophydiales</taxon>
        <taxon>Rhizophydiales incertae sedis</taxon>
        <taxon>Batrachochytrium</taxon>
    </lineage>
</organism>
<dbReference type="Pfam" id="PF13423">
    <property type="entry name" value="UCH_1"/>
    <property type="match status" value="1"/>
</dbReference>
<comment type="caution">
    <text evidence="9">Lacks conserved residue(s) required for the propagation of feature annotation.</text>
</comment>
<proteinExistence type="inferred from homology"/>
<comment type="domain">
    <text evidence="9">Contains a pseudo-UCH domain. This ubiquitin C-terminal hydrolase (UCH)-like or ubiquitin specific protease (USP)-like domain is predicted to be catalytically inactive because it lacks the active site catalytic triad characteristic of thiol proteases, with residues at the equivalent structural positions that are incompatible with catalysis, and it cannot bind ubiquitin. It functions as a structural scaffold for intra- and intermolecular interactions in the complex.</text>
</comment>
<evidence type="ECO:0000259" key="11">
    <source>
        <dbReference type="PROSITE" id="PS50235"/>
    </source>
</evidence>
<gene>
    <name evidence="9" type="primary">PAN2</name>
    <name evidence="12" type="ORF">BDEG_24536</name>
</gene>
<feature type="domain" description="USP" evidence="11">
    <location>
        <begin position="458"/>
        <end position="805"/>
    </location>
</feature>
<reference evidence="12 13" key="1">
    <citation type="submission" date="2006-10" db="EMBL/GenBank/DDBJ databases">
        <title>The Genome Sequence of Batrachochytrium dendrobatidis JEL423.</title>
        <authorList>
            <consortium name="The Broad Institute Genome Sequencing Platform"/>
            <person name="Birren B."/>
            <person name="Lander E."/>
            <person name="Galagan J."/>
            <person name="Cuomo C."/>
            <person name="Devon K."/>
            <person name="Jaffe D."/>
            <person name="Butler J."/>
            <person name="Alvarez P."/>
            <person name="Gnerre S."/>
            <person name="Grabherr M."/>
            <person name="Kleber M."/>
            <person name="Mauceli E."/>
            <person name="Brockman W."/>
            <person name="Young S."/>
            <person name="LaButti K."/>
            <person name="Sykes S."/>
            <person name="DeCaprio D."/>
            <person name="Crawford M."/>
            <person name="Koehrsen M."/>
            <person name="Engels R."/>
            <person name="Montgomery P."/>
            <person name="Pearson M."/>
            <person name="Howarth C."/>
            <person name="Larson L."/>
            <person name="White J."/>
            <person name="O'Leary S."/>
            <person name="Kodira C."/>
            <person name="Zeng Q."/>
            <person name="Yandava C."/>
            <person name="Alvarado L."/>
            <person name="Longcore J."/>
            <person name="James T."/>
        </authorList>
    </citation>
    <scope>NUCLEOTIDE SEQUENCE [LARGE SCALE GENOMIC DNA]</scope>
    <source>
        <strain evidence="12 13">JEL423</strain>
    </source>
</reference>
<dbReference type="Gene3D" id="2.130.10.10">
    <property type="entry name" value="YVTN repeat-like/Quinoprotein amine dehydrogenase"/>
    <property type="match status" value="1"/>
</dbReference>
<keyword evidence="2 9" id="KW-0963">Cytoplasm</keyword>
<evidence type="ECO:0000256" key="4">
    <source>
        <dbReference type="ARBA" id="ARBA00022664"/>
    </source>
</evidence>
<keyword evidence="8 9" id="KW-0269">Exonuclease</keyword>
<dbReference type="PANTHER" id="PTHR15728:SF0">
    <property type="entry name" value="PAN2-PAN3 DEADENYLATION COMPLEX CATALYTIC SUBUNIT PAN2"/>
    <property type="match status" value="1"/>
</dbReference>
<dbReference type="eggNOG" id="KOG1275">
    <property type="taxonomic scope" value="Eukaryota"/>
</dbReference>
<dbReference type="InterPro" id="IPR015943">
    <property type="entry name" value="WD40/YVTN_repeat-like_dom_sf"/>
</dbReference>
<evidence type="ECO:0000313" key="13">
    <source>
        <dbReference type="Proteomes" id="UP000077115"/>
    </source>
</evidence>
<dbReference type="InterPro" id="IPR012337">
    <property type="entry name" value="RNaseH-like_sf"/>
</dbReference>
<comment type="domain">
    <text evidence="9">The linker, or PAN3 interaction domain (PID), between the WD40 repeats and the pseudo-UCH domain mediates interaction with PAN3.</text>
</comment>
<dbReference type="Gene3D" id="3.30.420.10">
    <property type="entry name" value="Ribonuclease H-like superfamily/Ribonuclease H"/>
    <property type="match status" value="1"/>
</dbReference>
<dbReference type="Pfam" id="PF20770">
    <property type="entry name" value="PAN2_N"/>
    <property type="match status" value="1"/>
</dbReference>
<dbReference type="GO" id="GO:0006397">
    <property type="term" value="P:mRNA processing"/>
    <property type="evidence" value="ECO:0007669"/>
    <property type="project" value="UniProtKB-KW"/>
</dbReference>
<dbReference type="InterPro" id="IPR030843">
    <property type="entry name" value="PAN2"/>
</dbReference>
<dbReference type="GO" id="GO:0000289">
    <property type="term" value="P:nuclear-transcribed mRNA poly(A) tail shortening"/>
    <property type="evidence" value="ECO:0007669"/>
    <property type="project" value="UniProtKB-UniRule"/>
</dbReference>
<evidence type="ECO:0000256" key="6">
    <source>
        <dbReference type="ARBA" id="ARBA00022723"/>
    </source>
</evidence>
<comment type="activity regulation">
    <text evidence="9">Positively regulated by the regulatory subunit PAN3.</text>
</comment>
<accession>A0A177WL75</accession>
<evidence type="ECO:0000256" key="7">
    <source>
        <dbReference type="ARBA" id="ARBA00022801"/>
    </source>
</evidence>
<dbReference type="GO" id="GO:0000932">
    <property type="term" value="C:P-body"/>
    <property type="evidence" value="ECO:0007669"/>
    <property type="project" value="TreeGrafter"/>
</dbReference>
<comment type="function">
    <text evidence="9">Catalytic subunit of the poly(A)-nuclease (PAN) deadenylation complex, one of two cytoplasmic mRNA deadenylases involved in mRNA turnover. PAN specifically shortens poly(A) tails of RNA and the activity is stimulated by poly(A)-binding protein PAB1. PAN deadenylation is followed by rapid degradation of the shortened mRNA tails by the CCR4-NOT complex. Deadenylated mRNAs are then degraded by two alternative mechanisms, namely exosome-mediated 3'-5' exonucleolytic degradation, or deadenlyation-dependent mRNA decaping and subsequent 5'-3' exonucleolytic degradation by XRN1. May also be involved in post-transcriptional maturation of mRNA poly(A) tails.</text>
</comment>
<feature type="binding site" evidence="9">
    <location>
        <position position="1022"/>
    </location>
    <ligand>
        <name>a divalent metal cation</name>
        <dbReference type="ChEBI" id="CHEBI:60240"/>
        <note>catalytic</note>
    </ligand>
</feature>
<dbReference type="AlphaFoldDB" id="A0A177WL75"/>
<evidence type="ECO:0000256" key="10">
    <source>
        <dbReference type="SAM" id="MobiDB-lite"/>
    </source>
</evidence>
<keyword evidence="7 9" id="KW-0378">Hydrolase</keyword>
<evidence type="ECO:0000256" key="9">
    <source>
        <dbReference type="HAMAP-Rule" id="MF_03182"/>
    </source>
</evidence>
<dbReference type="SUPFAM" id="SSF50978">
    <property type="entry name" value="WD40 repeat-like"/>
    <property type="match status" value="1"/>
</dbReference>
<feature type="region of interest" description="Disordered" evidence="10">
    <location>
        <begin position="378"/>
        <end position="397"/>
    </location>
</feature>
<keyword evidence="6 9" id="KW-0479">Metal-binding</keyword>
<dbReference type="InterPro" id="IPR013520">
    <property type="entry name" value="Ribonucl_H"/>
</dbReference>
<evidence type="ECO:0000256" key="2">
    <source>
        <dbReference type="ARBA" id="ARBA00022490"/>
    </source>
</evidence>
<comment type="subunit">
    <text evidence="9">Forms a heterotrimer with an asymmetric homodimer of the regulatory subunit PAN3 to form the poly(A)-nuclease (PAN) deadenylation complex.</text>
</comment>
<dbReference type="InterPro" id="IPR036397">
    <property type="entry name" value="RNaseH_sf"/>
</dbReference>
<feature type="compositionally biased region" description="Polar residues" evidence="10">
    <location>
        <begin position="408"/>
        <end position="423"/>
    </location>
</feature>
<evidence type="ECO:0000313" key="12">
    <source>
        <dbReference type="EMBL" id="OAJ40843.1"/>
    </source>
</evidence>
<dbReference type="SUPFAM" id="SSF53098">
    <property type="entry name" value="Ribonuclease H-like"/>
    <property type="match status" value="1"/>
</dbReference>
<dbReference type="HAMAP" id="MF_03182">
    <property type="entry name" value="PAN2"/>
    <property type="match status" value="1"/>
</dbReference>
<dbReference type="EC" id="3.1.13.4" evidence="9"/>
<dbReference type="SMART" id="SM00479">
    <property type="entry name" value="EXOIII"/>
    <property type="match status" value="1"/>
</dbReference>
<dbReference type="SUPFAM" id="SSF54001">
    <property type="entry name" value="Cysteine proteinases"/>
    <property type="match status" value="1"/>
</dbReference>
<dbReference type="Proteomes" id="UP000077115">
    <property type="component" value="Unassembled WGS sequence"/>
</dbReference>
<dbReference type="VEuPathDB" id="FungiDB:BDEG_24536"/>
<feature type="region of interest" description="Disordered" evidence="10">
    <location>
        <begin position="402"/>
        <end position="423"/>
    </location>
</feature>
<evidence type="ECO:0000256" key="5">
    <source>
        <dbReference type="ARBA" id="ARBA00022722"/>
    </source>
</evidence>
<dbReference type="InterPro" id="IPR050785">
    <property type="entry name" value="PAN2-PAN3_catalytic_subunit"/>
</dbReference>
<comment type="catalytic activity">
    <reaction evidence="9">
        <text>Exonucleolytic cleavage of poly(A) to 5'-AMP.</text>
        <dbReference type="EC" id="3.1.13.4"/>
    </reaction>
</comment>
<dbReference type="GO" id="GO:0046872">
    <property type="term" value="F:metal ion binding"/>
    <property type="evidence" value="ECO:0007669"/>
    <property type="project" value="UniProtKB-KW"/>
</dbReference>
<feature type="binding site" evidence="9">
    <location>
        <position position="969"/>
    </location>
    <ligand>
        <name>a divalent metal cation</name>
        <dbReference type="ChEBI" id="CHEBI:60240"/>
        <note>catalytic</note>
    </ligand>
</feature>
<comment type="cofactor">
    <cofactor evidence="9">
        <name>a divalent metal cation</name>
        <dbReference type="ChEBI" id="CHEBI:60240"/>
    </cofactor>
    <text evidence="9">Binds 2 metal cations per subunit in the catalytic exonuclease domain.</text>
</comment>